<dbReference type="EMBL" id="FOOK01000002">
    <property type="protein sequence ID" value="SFF68485.1"/>
    <property type="molecule type" value="Genomic_DNA"/>
</dbReference>
<reference evidence="2" key="1">
    <citation type="submission" date="2016-10" db="EMBL/GenBank/DDBJ databases">
        <authorList>
            <person name="Varghese N."/>
            <person name="Submissions S."/>
        </authorList>
    </citation>
    <scope>NUCLEOTIDE SEQUENCE [LARGE SCALE GENOMIC DNA]</scope>
    <source>
        <strain evidence="2">DSM 44945</strain>
    </source>
</reference>
<accession>A0A1I2KNF3</accession>
<dbReference type="InterPro" id="IPR020534">
    <property type="entry name" value="Uncharacterised_YqxA"/>
</dbReference>
<dbReference type="Pfam" id="PF12438">
    <property type="entry name" value="DUF3679"/>
    <property type="match status" value="1"/>
</dbReference>
<dbReference type="RefSeq" id="WP_092035611.1">
    <property type="nucleotide sequence ID" value="NZ_FOOK01000002.1"/>
</dbReference>
<dbReference type="OrthoDB" id="2990167at2"/>
<dbReference type="STRING" id="201973.SAMN04488025_102182"/>
<dbReference type="AlphaFoldDB" id="A0A1I2KNF3"/>
<evidence type="ECO:0000313" key="2">
    <source>
        <dbReference type="Proteomes" id="UP000198661"/>
    </source>
</evidence>
<sequence>MRLFLQVTALTMMLLVGIFLGIDSAERNIQKMEGTQGAPRAIHITPENGRVEIAVLGQVYDAETPAASPEAKQVKEEIREAAASGKNLLGQVGNQVGHGIRLGTRKALEMVVGWLEPGK</sequence>
<organism evidence="1 2">
    <name type="scientific">Planifilum fulgidum</name>
    <dbReference type="NCBI Taxonomy" id="201973"/>
    <lineage>
        <taxon>Bacteria</taxon>
        <taxon>Bacillati</taxon>
        <taxon>Bacillota</taxon>
        <taxon>Bacilli</taxon>
        <taxon>Bacillales</taxon>
        <taxon>Thermoactinomycetaceae</taxon>
        <taxon>Planifilum</taxon>
    </lineage>
</organism>
<protein>
    <recommendedName>
        <fullName evidence="3">DUF3679 domain-containing protein</fullName>
    </recommendedName>
</protein>
<proteinExistence type="predicted"/>
<name>A0A1I2KNF3_9BACL</name>
<evidence type="ECO:0000313" key="1">
    <source>
        <dbReference type="EMBL" id="SFF68485.1"/>
    </source>
</evidence>
<keyword evidence="2" id="KW-1185">Reference proteome</keyword>
<gene>
    <name evidence="1" type="ORF">SAMN04488025_102182</name>
</gene>
<evidence type="ECO:0008006" key="3">
    <source>
        <dbReference type="Google" id="ProtNLM"/>
    </source>
</evidence>
<dbReference type="Proteomes" id="UP000198661">
    <property type="component" value="Unassembled WGS sequence"/>
</dbReference>